<reference evidence="6 7" key="1">
    <citation type="submission" date="2021-07" db="EMBL/GenBank/DDBJ databases">
        <title>Complete genome sequence of nontuberculous Mycobacterium sp. TY59.</title>
        <authorList>
            <person name="Fukushima K."/>
        </authorList>
    </citation>
    <scope>NUCLEOTIDE SEQUENCE [LARGE SCALE GENOMIC DNA]</scope>
    <source>
        <strain evidence="6 7">TY59</strain>
    </source>
</reference>
<dbReference type="CDD" id="cd07710">
    <property type="entry name" value="arylsulfatase_Sdsa1-like_MBL-fold"/>
    <property type="match status" value="1"/>
</dbReference>
<dbReference type="Gene3D" id="3.60.15.30">
    <property type="entry name" value="Metallo-beta-lactamase domain"/>
    <property type="match status" value="1"/>
</dbReference>
<dbReference type="Pfam" id="PF14863">
    <property type="entry name" value="Alkyl_sulf_dimr"/>
    <property type="match status" value="1"/>
</dbReference>
<dbReference type="Gene3D" id="3.30.1050.10">
    <property type="entry name" value="SCP2 sterol-binding domain"/>
    <property type="match status" value="1"/>
</dbReference>
<dbReference type="InterPro" id="IPR029229">
    <property type="entry name" value="Alkyl_sulf_C"/>
</dbReference>
<evidence type="ECO:0000256" key="2">
    <source>
        <dbReference type="ARBA" id="ARBA00022801"/>
    </source>
</evidence>
<sequence length="628" mass="68826">MVVRVDHKPPSAVIESAHRDHVLPFHDETDFADADRGFIAAESPCVIKAADGRVVWDNDAYSFLGGPAPASVHPSLWRQSMLAAKQGLYQVVPGIYQVRGFDISNVTFVESDNGVIVIDPLVSTEVAAAALTLYRTHRGGERRVVAVIYTHSHVDHFGGVLGVTSQADVDAGAVAVLAPEGFIEHAVQENVYAGPAMTRRATYMYGSLLPRGPMDQVGCGLGQAPSTGEVAVIVPTIDIRTTGETHTIDGVEIEFQMAPGTEAPAEMHFYFPRFRALCMAENATHNLHNLLTLRGALVRDPHAWSGYLTEAIDTFADRADVVFASHHWPTWGRDSIVTFLSLQRDMYAYLHDQTLRLLNQGYTGVEIAEMFQMPPALEQAWHTHGYYGSVSHNVKAIYQRYMGWFDGNPGRLWPHPPEALAPRYVEAMGGIDRVVDLAREAFDSGDFRWAATLLDHAVFTDSEHAVARALYSDTLEQLAYGAENATWRNFFLSGATELRDGNFGTATTTTSLSMLSQLTPEQIFDGLAIRVNGPRSWDLNIAIDIAFVDTATNYRLALRNGVLVRRRVPPDPSTATVTIKLATKVRLLAVVLGDFSSPGLELLGDQTALQAFLDVLDGPDPDFNIVTP</sequence>
<dbReference type="GO" id="GO:0016787">
    <property type="term" value="F:hydrolase activity"/>
    <property type="evidence" value="ECO:0007669"/>
    <property type="project" value="UniProtKB-KW"/>
</dbReference>
<dbReference type="InterPro" id="IPR044097">
    <property type="entry name" value="Bds1/SdsA1_MBL-fold"/>
</dbReference>
<dbReference type="InterPro" id="IPR001279">
    <property type="entry name" value="Metallo-B-lactamas"/>
</dbReference>
<proteinExistence type="inferred from homology"/>
<dbReference type="InterPro" id="IPR052195">
    <property type="entry name" value="Bact_Alkyl/Aryl-Sulfatase"/>
</dbReference>
<dbReference type="Pfam" id="PF00753">
    <property type="entry name" value="Lactamase_B"/>
    <property type="match status" value="1"/>
</dbReference>
<dbReference type="InterPro" id="IPR036527">
    <property type="entry name" value="SCP2_sterol-bd_dom_sf"/>
</dbReference>
<evidence type="ECO:0000256" key="4">
    <source>
        <dbReference type="ARBA" id="ARBA00033751"/>
    </source>
</evidence>
<dbReference type="RefSeq" id="WP_221045609.1">
    <property type="nucleotide sequence ID" value="NZ_AP024828.1"/>
</dbReference>
<dbReference type="PANTHER" id="PTHR43223:SF1">
    <property type="entry name" value="ALKYL_ARYL-SULFATASE BDS1"/>
    <property type="match status" value="1"/>
</dbReference>
<dbReference type="EMBL" id="AP024828">
    <property type="protein sequence ID" value="BCZ22292.1"/>
    <property type="molecule type" value="Genomic_DNA"/>
</dbReference>
<keyword evidence="2 6" id="KW-0378">Hydrolase</keyword>
<dbReference type="Pfam" id="PF14864">
    <property type="entry name" value="Alkyl_sulf_C"/>
    <property type="match status" value="1"/>
</dbReference>
<keyword evidence="3" id="KW-0862">Zinc</keyword>
<feature type="domain" description="Metallo-beta-lactamase" evidence="5">
    <location>
        <begin position="103"/>
        <end position="326"/>
    </location>
</feature>
<dbReference type="SUPFAM" id="SSF56281">
    <property type="entry name" value="Metallo-hydrolase/oxidoreductase"/>
    <property type="match status" value="1"/>
</dbReference>
<dbReference type="Proteomes" id="UP000826012">
    <property type="component" value="Chromosome"/>
</dbReference>
<dbReference type="InterPro" id="IPR038536">
    <property type="entry name" value="Alkyl/aryl-sulf_dimr_sf"/>
</dbReference>
<accession>A0ABM7SQC8</accession>
<gene>
    <name evidence="6" type="ORF">MTY59_21470</name>
</gene>
<keyword evidence="7" id="KW-1185">Reference proteome</keyword>
<protein>
    <submittedName>
        <fullName evidence="6">Hydrolase</fullName>
    </submittedName>
</protein>
<evidence type="ECO:0000256" key="3">
    <source>
        <dbReference type="ARBA" id="ARBA00022833"/>
    </source>
</evidence>
<organism evidence="6 7">
    <name type="scientific">Mycobacterium senriense</name>
    <dbReference type="NCBI Taxonomy" id="2775496"/>
    <lineage>
        <taxon>Bacteria</taxon>
        <taxon>Bacillati</taxon>
        <taxon>Actinomycetota</taxon>
        <taxon>Actinomycetes</taxon>
        <taxon>Mycobacteriales</taxon>
        <taxon>Mycobacteriaceae</taxon>
        <taxon>Mycobacterium</taxon>
        <taxon>Mycobacterium avium complex (MAC)</taxon>
    </lineage>
</organism>
<evidence type="ECO:0000259" key="5">
    <source>
        <dbReference type="SMART" id="SM00849"/>
    </source>
</evidence>
<dbReference type="InterPro" id="IPR029228">
    <property type="entry name" value="Alkyl_sulf_dimr"/>
</dbReference>
<evidence type="ECO:0000256" key="1">
    <source>
        <dbReference type="ARBA" id="ARBA00022723"/>
    </source>
</evidence>
<dbReference type="PANTHER" id="PTHR43223">
    <property type="entry name" value="ALKYL/ARYL-SULFATASE"/>
    <property type="match status" value="1"/>
</dbReference>
<keyword evidence="1" id="KW-0479">Metal-binding</keyword>
<dbReference type="InterPro" id="IPR036866">
    <property type="entry name" value="RibonucZ/Hydroxyglut_hydro"/>
</dbReference>
<dbReference type="SUPFAM" id="SSF55718">
    <property type="entry name" value="SCP-like"/>
    <property type="match status" value="1"/>
</dbReference>
<name>A0ABM7SQC8_9MYCO</name>
<evidence type="ECO:0000313" key="6">
    <source>
        <dbReference type="EMBL" id="BCZ22292.1"/>
    </source>
</evidence>
<evidence type="ECO:0000313" key="7">
    <source>
        <dbReference type="Proteomes" id="UP000826012"/>
    </source>
</evidence>
<reference evidence="6 7" key="2">
    <citation type="submission" date="2021-07" db="EMBL/GenBank/DDBJ databases">
        <authorList>
            <person name="Matsumoto Y."/>
            <person name="Motooka D."/>
            <person name="Nakamura S."/>
        </authorList>
    </citation>
    <scope>NUCLEOTIDE SEQUENCE [LARGE SCALE GENOMIC DNA]</scope>
    <source>
        <strain evidence="6 7">TY59</strain>
    </source>
</reference>
<comment type="similarity">
    <text evidence="4">Belongs to the metallo-beta-lactamase superfamily. Type III sulfatase family.</text>
</comment>
<dbReference type="SMART" id="SM00849">
    <property type="entry name" value="Lactamase_B"/>
    <property type="match status" value="1"/>
</dbReference>
<dbReference type="Gene3D" id="1.25.40.880">
    <property type="entry name" value="Alkyl sulfatase, dimerisation domain"/>
    <property type="match status" value="1"/>
</dbReference>